<dbReference type="Pfam" id="PF02441">
    <property type="entry name" value="Flavoprotein"/>
    <property type="match status" value="1"/>
</dbReference>
<proteinExistence type="predicted"/>
<evidence type="ECO:0000313" key="2">
    <source>
        <dbReference type="EMBL" id="SDS42274.1"/>
    </source>
</evidence>
<accession>A0A1H1S2V4</accession>
<dbReference type="PANTHER" id="PTHR14359:SF6">
    <property type="entry name" value="PHOSPHOPANTOTHENOYLCYSTEINE DECARBOXYLASE"/>
    <property type="match status" value="1"/>
</dbReference>
<organism evidence="2 3">
    <name type="scientific">Corynebacterium timonense</name>
    <dbReference type="NCBI Taxonomy" id="441500"/>
    <lineage>
        <taxon>Bacteria</taxon>
        <taxon>Bacillati</taxon>
        <taxon>Actinomycetota</taxon>
        <taxon>Actinomycetes</taxon>
        <taxon>Mycobacteriales</taxon>
        <taxon>Corynebacteriaceae</taxon>
        <taxon>Corynebacterium</taxon>
    </lineage>
</organism>
<name>A0A1H1S2V4_9CORY</name>
<dbReference type="Gene3D" id="3.40.50.1950">
    <property type="entry name" value="Flavin prenyltransferase-like"/>
    <property type="match status" value="1"/>
</dbReference>
<dbReference type="RefSeq" id="WP_081582938.1">
    <property type="nucleotide sequence ID" value="NZ_LT629765.1"/>
</dbReference>
<dbReference type="AlphaFoldDB" id="A0A1H1S2V4"/>
<protein>
    <submittedName>
        <fullName evidence="2">Flavoprotein</fullName>
    </submittedName>
</protein>
<dbReference type="InterPro" id="IPR003382">
    <property type="entry name" value="Flavoprotein"/>
</dbReference>
<feature type="domain" description="Flavoprotein" evidence="1">
    <location>
        <begin position="26"/>
        <end position="160"/>
    </location>
</feature>
<evidence type="ECO:0000259" key="1">
    <source>
        <dbReference type="Pfam" id="PF02441"/>
    </source>
</evidence>
<sequence>MTTNASHNSVLPGDVSFDIDSLDGRNLLWVLTGSISAASSPFWVNWVRQLDVRISLRMIITRTAQRFVSDEALTALLGNRVDIDTWEEPNVGALHVDLAQWADGIIVHPCTLDYLSRIALGRGDSPSVLAVQSTDRPIVVCPAVPPGATSQPAYRSHTAALVERPNIYLLDPVSAFSVHTHSYNGTAPAPFPNALSVLADALHGS</sequence>
<dbReference type="GO" id="GO:0015937">
    <property type="term" value="P:coenzyme A biosynthetic process"/>
    <property type="evidence" value="ECO:0007669"/>
    <property type="project" value="TreeGrafter"/>
</dbReference>
<dbReference type="GO" id="GO:0071513">
    <property type="term" value="C:phosphopantothenoylcysteine decarboxylase complex"/>
    <property type="evidence" value="ECO:0007669"/>
    <property type="project" value="TreeGrafter"/>
</dbReference>
<dbReference type="EMBL" id="LT629765">
    <property type="protein sequence ID" value="SDS42274.1"/>
    <property type="molecule type" value="Genomic_DNA"/>
</dbReference>
<dbReference type="OrthoDB" id="4578483at2"/>
<dbReference type="GO" id="GO:0004633">
    <property type="term" value="F:phosphopantothenoylcysteine decarboxylase activity"/>
    <property type="evidence" value="ECO:0007669"/>
    <property type="project" value="TreeGrafter"/>
</dbReference>
<dbReference type="PANTHER" id="PTHR14359">
    <property type="entry name" value="HOMO-OLIGOMERIC FLAVIN CONTAINING CYS DECARBOXYLASE FAMILY"/>
    <property type="match status" value="1"/>
</dbReference>
<dbReference type="Proteomes" id="UP000182237">
    <property type="component" value="Chromosome I"/>
</dbReference>
<keyword evidence="3" id="KW-1185">Reference proteome</keyword>
<evidence type="ECO:0000313" key="3">
    <source>
        <dbReference type="Proteomes" id="UP000182237"/>
    </source>
</evidence>
<gene>
    <name evidence="2" type="ORF">SAMN04488539_1645</name>
</gene>
<dbReference type="GO" id="GO:0010181">
    <property type="term" value="F:FMN binding"/>
    <property type="evidence" value="ECO:0007669"/>
    <property type="project" value="TreeGrafter"/>
</dbReference>
<dbReference type="SUPFAM" id="SSF52507">
    <property type="entry name" value="Homo-oligomeric flavin-containing Cys decarboxylases, HFCD"/>
    <property type="match status" value="1"/>
</dbReference>
<reference evidence="2 3" key="1">
    <citation type="submission" date="2016-10" db="EMBL/GenBank/DDBJ databases">
        <authorList>
            <person name="de Groot N.N."/>
        </authorList>
    </citation>
    <scope>NUCLEOTIDE SEQUENCE [LARGE SCALE GENOMIC DNA]</scope>
    <source>
        <strain evidence="2 3">DSM 45434</strain>
    </source>
</reference>
<dbReference type="STRING" id="1203190.GCA_000312345_01550"/>
<dbReference type="InterPro" id="IPR036551">
    <property type="entry name" value="Flavin_trans-like"/>
</dbReference>